<dbReference type="AlphaFoldDB" id="A0A916T7G1"/>
<keyword evidence="4" id="KW-1185">Reference proteome</keyword>
<comment type="similarity">
    <text evidence="1">Belongs to the universal stress protein A family.</text>
</comment>
<feature type="domain" description="UspA" evidence="2">
    <location>
        <begin position="10"/>
        <end position="137"/>
    </location>
</feature>
<evidence type="ECO:0000313" key="4">
    <source>
        <dbReference type="Proteomes" id="UP000636793"/>
    </source>
</evidence>
<comment type="caution">
    <text evidence="3">The sequence shown here is derived from an EMBL/GenBank/DDBJ whole genome shotgun (WGS) entry which is preliminary data.</text>
</comment>
<organism evidence="3 4">
    <name type="scientific">Flexivirga endophytica</name>
    <dbReference type="NCBI Taxonomy" id="1849103"/>
    <lineage>
        <taxon>Bacteria</taxon>
        <taxon>Bacillati</taxon>
        <taxon>Actinomycetota</taxon>
        <taxon>Actinomycetes</taxon>
        <taxon>Micrococcales</taxon>
        <taxon>Dermacoccaceae</taxon>
        <taxon>Flexivirga</taxon>
    </lineage>
</organism>
<evidence type="ECO:0000259" key="2">
    <source>
        <dbReference type="Pfam" id="PF00582"/>
    </source>
</evidence>
<name>A0A916T7G1_9MICO</name>
<proteinExistence type="inferred from homology"/>
<dbReference type="Proteomes" id="UP000636793">
    <property type="component" value="Unassembled WGS sequence"/>
</dbReference>
<dbReference type="EMBL" id="BMHI01000004">
    <property type="protein sequence ID" value="GGB34783.1"/>
    <property type="molecule type" value="Genomic_DNA"/>
</dbReference>
<dbReference type="InterPro" id="IPR006015">
    <property type="entry name" value="Universal_stress_UspA"/>
</dbReference>
<protein>
    <submittedName>
        <fullName evidence="3">Universal stress protein</fullName>
    </submittedName>
</protein>
<dbReference type="SUPFAM" id="SSF52402">
    <property type="entry name" value="Adenine nucleotide alpha hydrolases-like"/>
    <property type="match status" value="1"/>
</dbReference>
<dbReference type="InterPro" id="IPR014729">
    <property type="entry name" value="Rossmann-like_a/b/a_fold"/>
</dbReference>
<gene>
    <name evidence="3" type="ORF">GCM10011492_26810</name>
</gene>
<dbReference type="PANTHER" id="PTHR46553">
    <property type="entry name" value="ADENINE NUCLEOTIDE ALPHA HYDROLASES-LIKE SUPERFAMILY PROTEIN"/>
    <property type="match status" value="1"/>
</dbReference>
<dbReference type="PANTHER" id="PTHR46553:SF3">
    <property type="entry name" value="ADENINE NUCLEOTIDE ALPHA HYDROLASES-LIKE SUPERFAMILY PROTEIN"/>
    <property type="match status" value="1"/>
</dbReference>
<dbReference type="CDD" id="cd23659">
    <property type="entry name" value="USP_At3g01520-like"/>
    <property type="match status" value="1"/>
</dbReference>
<evidence type="ECO:0000313" key="3">
    <source>
        <dbReference type="EMBL" id="GGB34783.1"/>
    </source>
</evidence>
<dbReference type="Pfam" id="PF00582">
    <property type="entry name" value="Usp"/>
    <property type="match status" value="1"/>
</dbReference>
<reference evidence="3" key="1">
    <citation type="journal article" date="2014" name="Int. J. Syst. Evol. Microbiol.">
        <title>Complete genome sequence of Corynebacterium casei LMG S-19264T (=DSM 44701T), isolated from a smear-ripened cheese.</title>
        <authorList>
            <consortium name="US DOE Joint Genome Institute (JGI-PGF)"/>
            <person name="Walter F."/>
            <person name="Albersmeier A."/>
            <person name="Kalinowski J."/>
            <person name="Ruckert C."/>
        </authorList>
    </citation>
    <scope>NUCLEOTIDE SEQUENCE</scope>
    <source>
        <strain evidence="3">CGMCC 1.15085</strain>
    </source>
</reference>
<dbReference type="Gene3D" id="3.40.50.620">
    <property type="entry name" value="HUPs"/>
    <property type="match status" value="1"/>
</dbReference>
<sequence>MNMSIEHDNRVIVVGVDGSTGSLRAMRWAIGEASLRGCAIEAVTVWHAGSYGAATGQAAEDLRAQVVKEACSDVSDGPPISEEIETGVPEEVLVARSQRASLLVIGSHGVGSIRHAALGSTSEYCSRMAACPVVVLPTPADGDRHTEIAEC</sequence>
<dbReference type="InterPro" id="IPR006016">
    <property type="entry name" value="UspA"/>
</dbReference>
<accession>A0A916T7G1</accession>
<evidence type="ECO:0000256" key="1">
    <source>
        <dbReference type="ARBA" id="ARBA00008791"/>
    </source>
</evidence>
<reference evidence="3" key="2">
    <citation type="submission" date="2020-09" db="EMBL/GenBank/DDBJ databases">
        <authorList>
            <person name="Sun Q."/>
            <person name="Zhou Y."/>
        </authorList>
    </citation>
    <scope>NUCLEOTIDE SEQUENCE</scope>
    <source>
        <strain evidence="3">CGMCC 1.15085</strain>
    </source>
</reference>
<dbReference type="PRINTS" id="PR01438">
    <property type="entry name" value="UNVRSLSTRESS"/>
</dbReference>